<evidence type="ECO:0000313" key="2">
    <source>
        <dbReference type="Proteomes" id="UP000050794"/>
    </source>
</evidence>
<reference evidence="1 2" key="2">
    <citation type="submission" date="2018-11" db="EMBL/GenBank/DDBJ databases">
        <authorList>
            <consortium name="Pathogen Informatics"/>
        </authorList>
    </citation>
    <scope>NUCLEOTIDE SEQUENCE [LARGE SCALE GENOMIC DNA]</scope>
</reference>
<organism evidence="2 3">
    <name type="scientific">Toxocara canis</name>
    <name type="common">Canine roundworm</name>
    <dbReference type="NCBI Taxonomy" id="6265"/>
    <lineage>
        <taxon>Eukaryota</taxon>
        <taxon>Metazoa</taxon>
        <taxon>Ecdysozoa</taxon>
        <taxon>Nematoda</taxon>
        <taxon>Chromadorea</taxon>
        <taxon>Rhabditida</taxon>
        <taxon>Spirurina</taxon>
        <taxon>Ascaridomorpha</taxon>
        <taxon>Ascaridoidea</taxon>
        <taxon>Toxocaridae</taxon>
        <taxon>Toxocara</taxon>
    </lineage>
</organism>
<dbReference type="Proteomes" id="UP000050794">
    <property type="component" value="Unassembled WGS sequence"/>
</dbReference>
<keyword evidence="2" id="KW-1185">Reference proteome</keyword>
<name>A0A183U6H0_TOXCA</name>
<protein>
    <submittedName>
        <fullName evidence="3">DNA-directed DNA polymerase</fullName>
    </submittedName>
</protein>
<dbReference type="EMBL" id="UYWY01006232">
    <property type="protein sequence ID" value="VDM29807.1"/>
    <property type="molecule type" value="Genomic_DNA"/>
</dbReference>
<dbReference type="AlphaFoldDB" id="A0A183U6H0"/>
<evidence type="ECO:0000313" key="1">
    <source>
        <dbReference type="EMBL" id="VDM29807.1"/>
    </source>
</evidence>
<accession>A0A183U6H0</accession>
<reference evidence="3" key="1">
    <citation type="submission" date="2016-06" db="UniProtKB">
        <authorList>
            <consortium name="WormBaseParasite"/>
        </authorList>
    </citation>
    <scope>IDENTIFICATION</scope>
</reference>
<sequence>MQLYATSYAEAIKLIGLETSGIDCDALSNASIPIDVERRAKEWLYDLEKENPLLEMNITSQRCNFLRRYYGFNTYPLSDEERDFPLAYGILVHRQPIQVIPICYTDILREPPLYI</sequence>
<proteinExistence type="predicted"/>
<dbReference type="WBParaSite" id="TCNE_0000409001-mRNA-1">
    <property type="protein sequence ID" value="TCNE_0000409001-mRNA-1"/>
    <property type="gene ID" value="TCNE_0000409001"/>
</dbReference>
<evidence type="ECO:0000313" key="3">
    <source>
        <dbReference type="WBParaSite" id="TCNE_0000409001-mRNA-1"/>
    </source>
</evidence>
<gene>
    <name evidence="1" type="ORF">TCNE_LOCUS4090</name>
</gene>